<comment type="caution">
    <text evidence="3">The sequence shown here is derived from an EMBL/GenBank/DDBJ whole genome shotgun (WGS) entry which is preliminary data.</text>
</comment>
<proteinExistence type="predicted"/>
<feature type="domain" description="EamA" evidence="2">
    <location>
        <begin position="153"/>
        <end position="287"/>
    </location>
</feature>
<feature type="transmembrane region" description="Helical" evidence="1">
    <location>
        <begin position="182"/>
        <end position="202"/>
    </location>
</feature>
<dbReference type="InterPro" id="IPR037185">
    <property type="entry name" value="EmrE-like"/>
</dbReference>
<protein>
    <recommendedName>
        <fullName evidence="2">EamA domain-containing protein</fullName>
    </recommendedName>
</protein>
<dbReference type="AlphaFoldDB" id="A0A1Q6F4F6"/>
<dbReference type="Pfam" id="PF00892">
    <property type="entry name" value="EamA"/>
    <property type="match status" value="2"/>
</dbReference>
<feature type="domain" description="EamA" evidence="2">
    <location>
        <begin position="5"/>
        <end position="138"/>
    </location>
</feature>
<organism evidence="3 4">
    <name type="scientific">Alistipes putredinis</name>
    <dbReference type="NCBI Taxonomy" id="28117"/>
    <lineage>
        <taxon>Bacteria</taxon>
        <taxon>Pseudomonadati</taxon>
        <taxon>Bacteroidota</taxon>
        <taxon>Bacteroidia</taxon>
        <taxon>Bacteroidales</taxon>
        <taxon>Rikenellaceae</taxon>
        <taxon>Alistipes</taxon>
    </lineage>
</organism>
<keyword evidence="1" id="KW-0812">Transmembrane</keyword>
<keyword evidence="1" id="KW-1133">Transmembrane helix</keyword>
<gene>
    <name evidence="3" type="ORF">BHV66_07710</name>
</gene>
<dbReference type="RefSeq" id="WP_004328035.1">
    <property type="nucleotide sequence ID" value="NZ_BAAFKT010000006.1"/>
</dbReference>
<feature type="transmembrane region" description="Helical" evidence="1">
    <location>
        <begin position="244"/>
        <end position="264"/>
    </location>
</feature>
<keyword evidence="1" id="KW-0472">Membrane</keyword>
<evidence type="ECO:0000313" key="4">
    <source>
        <dbReference type="Proteomes" id="UP000187417"/>
    </source>
</evidence>
<feature type="transmembrane region" description="Helical" evidence="1">
    <location>
        <begin position="214"/>
        <end position="237"/>
    </location>
</feature>
<feature type="transmembrane region" description="Helical" evidence="1">
    <location>
        <begin position="270"/>
        <end position="288"/>
    </location>
</feature>
<feature type="transmembrane region" description="Helical" evidence="1">
    <location>
        <begin position="121"/>
        <end position="139"/>
    </location>
</feature>
<feature type="transmembrane region" description="Helical" evidence="1">
    <location>
        <begin position="7"/>
        <end position="25"/>
    </location>
</feature>
<reference evidence="3 4" key="1">
    <citation type="journal article" date="2016" name="Nat. Biotechnol.">
        <title>Measurement of bacterial replication rates in microbial communities.</title>
        <authorList>
            <person name="Brown C.T."/>
            <person name="Olm M.R."/>
            <person name="Thomas B.C."/>
            <person name="Banfield J.F."/>
        </authorList>
    </citation>
    <scope>NUCLEOTIDE SEQUENCE [LARGE SCALE GENOMIC DNA]</scope>
    <source>
        <strain evidence="3">CAG:67_53_122</strain>
    </source>
</reference>
<dbReference type="PANTHER" id="PTHR22911">
    <property type="entry name" value="ACYL-MALONYL CONDENSING ENZYME-RELATED"/>
    <property type="match status" value="1"/>
</dbReference>
<dbReference type="EMBL" id="MNQH01000032">
    <property type="protein sequence ID" value="OKY93785.1"/>
    <property type="molecule type" value="Genomic_DNA"/>
</dbReference>
<feature type="transmembrane region" description="Helical" evidence="1">
    <location>
        <begin position="68"/>
        <end position="88"/>
    </location>
</feature>
<sequence length="305" mass="32819">MNNLRGVLYAVVSSATFGLIPLFSIPLLQGGMSSPAILFYRFGLAAAMMGLIALATRRPLRITWPQTGTLLLLGAMYSVTALGLLRSYTYIPSSVATTINFLYPLGVAIVMTLFFREKNSVWLLVAILISLVGVALLSWGDIGGPQSDRAIVGVGFAGATVLTYTIYIVGVKKSRISRLDPMIQAFYVLLFSACFFLVYALSTTGAPLPGKWHLWQNLLLLALVPTVVSNLTLVLAIKEIGSTMTSILGSMEPLTAVLVGVLHFGEKFGLDSASGLILIITAVIIVILQAKKKEHPQTLPHESIH</sequence>
<dbReference type="SUPFAM" id="SSF103481">
    <property type="entry name" value="Multidrug resistance efflux transporter EmrE"/>
    <property type="match status" value="2"/>
</dbReference>
<evidence type="ECO:0000259" key="2">
    <source>
        <dbReference type="Pfam" id="PF00892"/>
    </source>
</evidence>
<evidence type="ECO:0000313" key="3">
    <source>
        <dbReference type="EMBL" id="OKY93785.1"/>
    </source>
</evidence>
<dbReference type="Proteomes" id="UP000187417">
    <property type="component" value="Unassembled WGS sequence"/>
</dbReference>
<evidence type="ECO:0000256" key="1">
    <source>
        <dbReference type="SAM" id="Phobius"/>
    </source>
</evidence>
<accession>A0A1Q6F4F6</accession>
<dbReference type="GeneID" id="73802515"/>
<feature type="transmembrane region" description="Helical" evidence="1">
    <location>
        <begin position="94"/>
        <end position="114"/>
    </location>
</feature>
<name>A0A1Q6F4F6_9BACT</name>
<feature type="transmembrane region" description="Helical" evidence="1">
    <location>
        <begin position="151"/>
        <end position="170"/>
    </location>
</feature>
<dbReference type="GO" id="GO:0016020">
    <property type="term" value="C:membrane"/>
    <property type="evidence" value="ECO:0007669"/>
    <property type="project" value="InterPro"/>
</dbReference>
<feature type="transmembrane region" description="Helical" evidence="1">
    <location>
        <begin position="37"/>
        <end position="56"/>
    </location>
</feature>
<dbReference type="InterPro" id="IPR000620">
    <property type="entry name" value="EamA_dom"/>
</dbReference>
<dbReference type="PANTHER" id="PTHR22911:SF137">
    <property type="entry name" value="SOLUTE CARRIER FAMILY 35 MEMBER G2-RELATED"/>
    <property type="match status" value="1"/>
</dbReference>